<accession>A0ABQ8KR94</accession>
<dbReference type="EMBL" id="JADCUA010000005">
    <property type="protein sequence ID" value="KAH9840230.1"/>
    <property type="molecule type" value="Genomic_DNA"/>
</dbReference>
<dbReference type="Proteomes" id="UP000814176">
    <property type="component" value="Unassembled WGS sequence"/>
</dbReference>
<dbReference type="RefSeq" id="XP_047781880.1">
    <property type="nucleotide sequence ID" value="XM_047921491.1"/>
</dbReference>
<organism evidence="1 2">
    <name type="scientific">Rhodofomes roseus</name>
    <dbReference type="NCBI Taxonomy" id="34475"/>
    <lineage>
        <taxon>Eukaryota</taxon>
        <taxon>Fungi</taxon>
        <taxon>Dikarya</taxon>
        <taxon>Basidiomycota</taxon>
        <taxon>Agaricomycotina</taxon>
        <taxon>Agaricomycetes</taxon>
        <taxon>Polyporales</taxon>
        <taxon>Rhodofomes</taxon>
    </lineage>
</organism>
<evidence type="ECO:0000313" key="1">
    <source>
        <dbReference type="EMBL" id="KAH9840230.1"/>
    </source>
</evidence>
<name>A0ABQ8KR94_9APHY</name>
<evidence type="ECO:0000313" key="2">
    <source>
        <dbReference type="Proteomes" id="UP000814176"/>
    </source>
</evidence>
<keyword evidence="2" id="KW-1185">Reference proteome</keyword>
<protein>
    <submittedName>
        <fullName evidence="1">Uncharacterized protein</fullName>
    </submittedName>
</protein>
<reference evidence="1 2" key="1">
    <citation type="journal article" date="2021" name="Environ. Microbiol.">
        <title>Gene family expansions and transcriptome signatures uncover fungal adaptations to wood decay.</title>
        <authorList>
            <person name="Hage H."/>
            <person name="Miyauchi S."/>
            <person name="Viragh M."/>
            <person name="Drula E."/>
            <person name="Min B."/>
            <person name="Chaduli D."/>
            <person name="Navarro D."/>
            <person name="Favel A."/>
            <person name="Norest M."/>
            <person name="Lesage-Meessen L."/>
            <person name="Balint B."/>
            <person name="Merenyi Z."/>
            <person name="de Eugenio L."/>
            <person name="Morin E."/>
            <person name="Martinez A.T."/>
            <person name="Baldrian P."/>
            <person name="Stursova M."/>
            <person name="Martinez M.J."/>
            <person name="Novotny C."/>
            <person name="Magnuson J.K."/>
            <person name="Spatafora J.W."/>
            <person name="Maurice S."/>
            <person name="Pangilinan J."/>
            <person name="Andreopoulos W."/>
            <person name="LaButti K."/>
            <person name="Hundley H."/>
            <person name="Na H."/>
            <person name="Kuo A."/>
            <person name="Barry K."/>
            <person name="Lipzen A."/>
            <person name="Henrissat B."/>
            <person name="Riley R."/>
            <person name="Ahrendt S."/>
            <person name="Nagy L.G."/>
            <person name="Grigoriev I.V."/>
            <person name="Martin F."/>
            <person name="Rosso M.N."/>
        </authorList>
    </citation>
    <scope>NUCLEOTIDE SEQUENCE [LARGE SCALE GENOMIC DNA]</scope>
    <source>
        <strain evidence="1 2">CIRM-BRFM 1785</strain>
    </source>
</reference>
<comment type="caution">
    <text evidence="1">The sequence shown here is derived from an EMBL/GenBank/DDBJ whole genome shotgun (WGS) entry which is preliminary data.</text>
</comment>
<proteinExistence type="predicted"/>
<sequence length="194" mass="22119">MSSESSTVSYVPTPYVPPSHWPHITGIFHNHNHTILNPDFFSEVPIKYLVLARLGLLRPYGWVVMDIYGPVHLTRLIHSARCNVLAFQGWCLDLTYQADTNNRANFNPCIIYTFPAPASWSQLFHNLRVPGSFAVMMKILSLTQRLRWAAWGRVTMTAVWMILFEGTNNVCNTPVAVAFNCPSFVHSYPSLFHH</sequence>
<gene>
    <name evidence="1" type="ORF">C8Q71DRAFT_721942</name>
</gene>
<dbReference type="GeneID" id="72002223"/>